<feature type="region of interest" description="Disordered" evidence="1">
    <location>
        <begin position="144"/>
        <end position="169"/>
    </location>
</feature>
<reference evidence="3" key="1">
    <citation type="submission" date="2021-01" db="EMBL/GenBank/DDBJ databases">
        <title>Whole genome shotgun sequence of Actinoplanes cyaneus NBRC 14990.</title>
        <authorList>
            <person name="Komaki H."/>
            <person name="Tamura T."/>
        </authorList>
    </citation>
    <scope>NUCLEOTIDE SEQUENCE</scope>
    <source>
        <strain evidence="3">NBRC 14990</strain>
    </source>
</reference>
<protein>
    <recommendedName>
        <fullName evidence="2">HTH cro/C1-type domain-containing protein</fullName>
    </recommendedName>
</protein>
<dbReference type="Pfam" id="PF13560">
    <property type="entry name" value="HTH_31"/>
    <property type="match status" value="1"/>
</dbReference>
<dbReference type="EMBL" id="BOMH01000096">
    <property type="protein sequence ID" value="GID71086.1"/>
    <property type="molecule type" value="Genomic_DNA"/>
</dbReference>
<feature type="compositionally biased region" description="Polar residues" evidence="1">
    <location>
        <begin position="322"/>
        <end position="339"/>
    </location>
</feature>
<organism evidence="3 4">
    <name type="scientific">Actinoplanes cyaneus</name>
    <dbReference type="NCBI Taxonomy" id="52696"/>
    <lineage>
        <taxon>Bacteria</taxon>
        <taxon>Bacillati</taxon>
        <taxon>Actinomycetota</taxon>
        <taxon>Actinomycetes</taxon>
        <taxon>Micromonosporales</taxon>
        <taxon>Micromonosporaceae</taxon>
        <taxon>Actinoplanes</taxon>
    </lineage>
</organism>
<name>A0A919ITP1_9ACTN</name>
<evidence type="ECO:0000259" key="2">
    <source>
        <dbReference type="PROSITE" id="PS50943"/>
    </source>
</evidence>
<dbReference type="Proteomes" id="UP000619479">
    <property type="component" value="Unassembled WGS sequence"/>
</dbReference>
<proteinExistence type="predicted"/>
<dbReference type="AlphaFoldDB" id="A0A919ITP1"/>
<feature type="region of interest" description="Disordered" evidence="1">
    <location>
        <begin position="318"/>
        <end position="339"/>
    </location>
</feature>
<accession>A0A919ITP1</accession>
<sequence>MAEVSPAAISARNFRFPGTDVALASWLGGPVDAASDPKSVPHSPRCRCSSALRTQAAADGWAPTVLIDAIVEHCGHSRLRAQRLAHGWTIDDLVSRIRQIMGPDTRLAAATVSRWETSGERPSPAYLDALCQVYRTDLAGIGGNVDHSGHGQQQAGDHEDRGPLAGPADQLRRNLDATLSATTVSDATIDQLLGVADQYGRLYKTRNHQPGFLADLFCDLEEAWRLTDRQLPTGQRRDLCSVIARLSGLVSMVAVNRGQHRQARQWLHTARLAADETADPHLRAWVATRAAVTALHLGAPVTATAVATEAELLTRRHPSRLSCPTPSCGGSTAPLTTAR</sequence>
<keyword evidence="4" id="KW-1185">Reference proteome</keyword>
<comment type="caution">
    <text evidence="3">The sequence shown here is derived from an EMBL/GenBank/DDBJ whole genome shotgun (WGS) entry which is preliminary data.</text>
</comment>
<evidence type="ECO:0000313" key="4">
    <source>
        <dbReference type="Proteomes" id="UP000619479"/>
    </source>
</evidence>
<dbReference type="PROSITE" id="PS50943">
    <property type="entry name" value="HTH_CROC1"/>
    <property type="match status" value="1"/>
</dbReference>
<evidence type="ECO:0000313" key="3">
    <source>
        <dbReference type="EMBL" id="GID71086.1"/>
    </source>
</evidence>
<evidence type="ECO:0000256" key="1">
    <source>
        <dbReference type="SAM" id="MobiDB-lite"/>
    </source>
</evidence>
<feature type="domain" description="HTH cro/C1-type" evidence="2">
    <location>
        <begin position="79"/>
        <end position="141"/>
    </location>
</feature>
<gene>
    <name evidence="3" type="ORF">Acy02nite_89670</name>
</gene>
<dbReference type="SMART" id="SM00530">
    <property type="entry name" value="HTH_XRE"/>
    <property type="match status" value="1"/>
</dbReference>
<dbReference type="InterPro" id="IPR001387">
    <property type="entry name" value="Cro/C1-type_HTH"/>
</dbReference>
<dbReference type="Gene3D" id="1.10.260.40">
    <property type="entry name" value="lambda repressor-like DNA-binding domains"/>
    <property type="match status" value="1"/>
</dbReference>
<dbReference type="GO" id="GO:0003677">
    <property type="term" value="F:DNA binding"/>
    <property type="evidence" value="ECO:0007669"/>
    <property type="project" value="InterPro"/>
</dbReference>
<dbReference type="CDD" id="cd00093">
    <property type="entry name" value="HTH_XRE"/>
    <property type="match status" value="1"/>
</dbReference>
<dbReference type="InterPro" id="IPR010982">
    <property type="entry name" value="Lambda_DNA-bd_dom_sf"/>
</dbReference>